<dbReference type="STRING" id="442562.Rumeso_00612"/>
<proteinExistence type="predicted"/>
<name>A0A017HU72_9RHOB</name>
<organism evidence="2 3">
    <name type="scientific">Rubellimicrobium mesophilum DSM 19309</name>
    <dbReference type="NCBI Taxonomy" id="442562"/>
    <lineage>
        <taxon>Bacteria</taxon>
        <taxon>Pseudomonadati</taxon>
        <taxon>Pseudomonadota</taxon>
        <taxon>Alphaproteobacteria</taxon>
        <taxon>Rhodobacterales</taxon>
        <taxon>Roseobacteraceae</taxon>
        <taxon>Rubellimicrobium</taxon>
    </lineage>
</organism>
<protein>
    <submittedName>
        <fullName evidence="2">Uncharacterized protein</fullName>
    </submittedName>
</protein>
<accession>A0A017HU72</accession>
<evidence type="ECO:0000256" key="1">
    <source>
        <dbReference type="SAM" id="MobiDB-lite"/>
    </source>
</evidence>
<feature type="compositionally biased region" description="Basic and acidic residues" evidence="1">
    <location>
        <begin position="26"/>
        <end position="50"/>
    </location>
</feature>
<gene>
    <name evidence="2" type="ORF">Rumeso_00612</name>
</gene>
<dbReference type="AlphaFoldDB" id="A0A017HU72"/>
<evidence type="ECO:0000313" key="3">
    <source>
        <dbReference type="Proteomes" id="UP000019666"/>
    </source>
</evidence>
<comment type="caution">
    <text evidence="2">The sequence shown here is derived from an EMBL/GenBank/DDBJ whole genome shotgun (WGS) entry which is preliminary data.</text>
</comment>
<reference evidence="2 3" key="1">
    <citation type="submission" date="2013-02" db="EMBL/GenBank/DDBJ databases">
        <authorList>
            <person name="Fiebig A."/>
            <person name="Goeker M."/>
            <person name="Klenk H.-P.P."/>
        </authorList>
    </citation>
    <scope>NUCLEOTIDE SEQUENCE [LARGE SCALE GENOMIC DNA]</scope>
    <source>
        <strain evidence="2 3">DSM 19309</strain>
    </source>
</reference>
<dbReference type="Proteomes" id="UP000019666">
    <property type="component" value="Unassembled WGS sequence"/>
</dbReference>
<sequence>MRAAVIVAPRPQGAAPLHPPPKPATHSREQGARGRPAIGRDDHPHLRTNA</sequence>
<evidence type="ECO:0000313" key="2">
    <source>
        <dbReference type="EMBL" id="EYD77885.1"/>
    </source>
</evidence>
<dbReference type="HOGENOM" id="CLU_3122309_0_0_5"/>
<feature type="region of interest" description="Disordered" evidence="1">
    <location>
        <begin position="1"/>
        <end position="50"/>
    </location>
</feature>
<dbReference type="EMBL" id="AOSK01000021">
    <property type="protein sequence ID" value="EYD77885.1"/>
    <property type="molecule type" value="Genomic_DNA"/>
</dbReference>
<keyword evidence="3" id="KW-1185">Reference proteome</keyword>